<feature type="domain" description="Copine C-terminal" evidence="2">
    <location>
        <begin position="126"/>
        <end position="156"/>
    </location>
</feature>
<comment type="caution">
    <text evidence="3">The sequence shown here is derived from an EMBL/GenBank/DDBJ whole genome shotgun (WGS) entry which is preliminary data.</text>
</comment>
<accession>A0A3L6FQF4</accession>
<evidence type="ECO:0000256" key="1">
    <source>
        <dbReference type="SAM" id="MobiDB-lite"/>
    </source>
</evidence>
<dbReference type="Proteomes" id="UP000251960">
    <property type="component" value="Chromosome 2"/>
</dbReference>
<organism evidence="3 4">
    <name type="scientific">Zea mays</name>
    <name type="common">Maize</name>
    <dbReference type="NCBI Taxonomy" id="4577"/>
    <lineage>
        <taxon>Eukaryota</taxon>
        <taxon>Viridiplantae</taxon>
        <taxon>Streptophyta</taxon>
        <taxon>Embryophyta</taxon>
        <taxon>Tracheophyta</taxon>
        <taxon>Spermatophyta</taxon>
        <taxon>Magnoliopsida</taxon>
        <taxon>Liliopsida</taxon>
        <taxon>Poales</taxon>
        <taxon>Poaceae</taxon>
        <taxon>PACMAD clade</taxon>
        <taxon>Panicoideae</taxon>
        <taxon>Andropogonodae</taxon>
        <taxon>Andropogoneae</taxon>
        <taxon>Tripsacinae</taxon>
        <taxon>Zea</taxon>
    </lineage>
</organism>
<reference evidence="3 4" key="1">
    <citation type="journal article" date="2018" name="Nat. Genet.">
        <title>Extensive intraspecific gene order and gene structural variations between Mo17 and other maize genomes.</title>
        <authorList>
            <person name="Sun S."/>
            <person name="Zhou Y."/>
            <person name="Chen J."/>
            <person name="Shi J."/>
            <person name="Zhao H."/>
            <person name="Zhao H."/>
            <person name="Song W."/>
            <person name="Zhang M."/>
            <person name="Cui Y."/>
            <person name="Dong X."/>
            <person name="Liu H."/>
            <person name="Ma X."/>
            <person name="Jiao Y."/>
            <person name="Wang B."/>
            <person name="Wei X."/>
            <person name="Stein J.C."/>
            <person name="Glaubitz J.C."/>
            <person name="Lu F."/>
            <person name="Yu G."/>
            <person name="Liang C."/>
            <person name="Fengler K."/>
            <person name="Li B."/>
            <person name="Rafalski A."/>
            <person name="Schnable P.S."/>
            <person name="Ware D.H."/>
            <person name="Buckler E.S."/>
            <person name="Lai J."/>
        </authorList>
    </citation>
    <scope>NUCLEOTIDE SEQUENCE [LARGE SCALE GENOMIC DNA]</scope>
    <source>
        <strain evidence="4">cv. Missouri 17</strain>
        <tissue evidence="3">Seedling</tissue>
    </source>
</reference>
<evidence type="ECO:0000313" key="3">
    <source>
        <dbReference type="EMBL" id="PWZ36926.1"/>
    </source>
</evidence>
<sequence length="206" mass="23314">MQEVLDKITGNTSRQTDMEDKISSLRKELDEANRAMVELENKLKFKEETAAAAMAARDAAEKSLKLADTRSSRLRERLEELNKQLEESDTRTESVNRNGHSLQVPTSTSARGLEEAKIRKLPRRLEERTVQALIHASDSPLSIVLVGVGNGPWDDLFMDFTEIMSRETSQGDKEGKFTLEALMKIPAQHDAIISQNIRNKFILLYE</sequence>
<dbReference type="InterPro" id="IPR040300">
    <property type="entry name" value="At3g49055-like"/>
</dbReference>
<evidence type="ECO:0000259" key="2">
    <source>
        <dbReference type="Pfam" id="PF07002"/>
    </source>
</evidence>
<gene>
    <name evidence="3" type="primary">RGLG2_1</name>
    <name evidence="3" type="ORF">Zm00014a_012092</name>
</gene>
<protein>
    <submittedName>
        <fullName evidence="3">E3 ubiquitin-protein ligase RGLG2</fullName>
    </submittedName>
</protein>
<dbReference type="PANTHER" id="PTHR34937:SF1">
    <property type="entry name" value="PARAMYOSIN"/>
    <property type="match status" value="1"/>
</dbReference>
<name>A0A3L6FQF4_MAIZE</name>
<dbReference type="SUPFAM" id="SSF57997">
    <property type="entry name" value="Tropomyosin"/>
    <property type="match status" value="1"/>
</dbReference>
<evidence type="ECO:0000313" key="4">
    <source>
        <dbReference type="Proteomes" id="UP000251960"/>
    </source>
</evidence>
<feature type="compositionally biased region" description="Polar residues" evidence="1">
    <location>
        <begin position="95"/>
        <end position="110"/>
    </location>
</feature>
<dbReference type="EMBL" id="NCVQ01000003">
    <property type="protein sequence ID" value="PWZ36926.1"/>
    <property type="molecule type" value="Genomic_DNA"/>
</dbReference>
<dbReference type="InterPro" id="IPR010734">
    <property type="entry name" value="Copine_C"/>
</dbReference>
<dbReference type="PANTHER" id="PTHR34937">
    <property type="entry name" value="OS08G0559800 PROTEIN"/>
    <property type="match status" value="1"/>
</dbReference>
<dbReference type="ExpressionAtlas" id="A0A3L6FQF4">
    <property type="expression patterns" value="baseline and differential"/>
</dbReference>
<feature type="compositionally biased region" description="Basic and acidic residues" evidence="1">
    <location>
        <begin position="81"/>
        <end position="94"/>
    </location>
</feature>
<feature type="region of interest" description="Disordered" evidence="1">
    <location>
        <begin position="81"/>
        <end position="114"/>
    </location>
</feature>
<feature type="region of interest" description="Disordered" evidence="1">
    <location>
        <begin position="1"/>
        <end position="21"/>
    </location>
</feature>
<dbReference type="AlphaFoldDB" id="A0A3L6FQF4"/>
<proteinExistence type="predicted"/>
<dbReference type="Pfam" id="PF07002">
    <property type="entry name" value="Copine"/>
    <property type="match status" value="1"/>
</dbReference>